<dbReference type="InterPro" id="IPR044855">
    <property type="entry name" value="CoA-Trfase_III_dom3_sf"/>
</dbReference>
<dbReference type="EMBL" id="LT629772">
    <property type="protein sequence ID" value="SDT35481.1"/>
    <property type="molecule type" value="Genomic_DNA"/>
</dbReference>
<feature type="region of interest" description="Disordered" evidence="2">
    <location>
        <begin position="1"/>
        <end position="27"/>
    </location>
</feature>
<dbReference type="Gene3D" id="3.30.1540.10">
    <property type="entry name" value="formyl-coa transferase, domain 3"/>
    <property type="match status" value="1"/>
</dbReference>
<proteinExistence type="predicted"/>
<evidence type="ECO:0000313" key="4">
    <source>
        <dbReference type="Proteomes" id="UP000199103"/>
    </source>
</evidence>
<dbReference type="SUPFAM" id="SSF89796">
    <property type="entry name" value="CoA-transferase family III (CaiB/BaiF)"/>
    <property type="match status" value="1"/>
</dbReference>
<evidence type="ECO:0000256" key="1">
    <source>
        <dbReference type="ARBA" id="ARBA00022679"/>
    </source>
</evidence>
<reference evidence="3 4" key="1">
    <citation type="submission" date="2016-10" db="EMBL/GenBank/DDBJ databases">
        <authorList>
            <person name="de Groot N.N."/>
        </authorList>
    </citation>
    <scope>NUCLEOTIDE SEQUENCE [LARGE SCALE GENOMIC DNA]</scope>
    <source>
        <strain evidence="3 4">DSM 21800</strain>
    </source>
</reference>
<dbReference type="InterPro" id="IPR003673">
    <property type="entry name" value="CoA-Trfase_fam_III"/>
</dbReference>
<evidence type="ECO:0000256" key="2">
    <source>
        <dbReference type="SAM" id="MobiDB-lite"/>
    </source>
</evidence>
<evidence type="ECO:0000313" key="3">
    <source>
        <dbReference type="EMBL" id="SDT35481.1"/>
    </source>
</evidence>
<keyword evidence="4" id="KW-1185">Reference proteome</keyword>
<dbReference type="RefSeq" id="WP_091533215.1">
    <property type="nucleotide sequence ID" value="NZ_LT629772.1"/>
</dbReference>
<dbReference type="InterPro" id="IPR050483">
    <property type="entry name" value="CoA-transferase_III_domain"/>
</dbReference>
<dbReference type="Pfam" id="PF02515">
    <property type="entry name" value="CoA_transf_3"/>
    <property type="match status" value="1"/>
</dbReference>
<dbReference type="PANTHER" id="PTHR48207">
    <property type="entry name" value="SUCCINATE--HYDROXYMETHYLGLUTARATE COA-TRANSFERASE"/>
    <property type="match status" value="1"/>
</dbReference>
<dbReference type="AlphaFoldDB" id="A0A1H1ZNV0"/>
<dbReference type="Proteomes" id="UP000199103">
    <property type="component" value="Chromosome I"/>
</dbReference>
<organism evidence="3 4">
    <name type="scientific">Microlunatus soli</name>
    <dbReference type="NCBI Taxonomy" id="630515"/>
    <lineage>
        <taxon>Bacteria</taxon>
        <taxon>Bacillati</taxon>
        <taxon>Actinomycetota</taxon>
        <taxon>Actinomycetes</taxon>
        <taxon>Propionibacteriales</taxon>
        <taxon>Propionibacteriaceae</taxon>
        <taxon>Microlunatus</taxon>
    </lineage>
</organism>
<dbReference type="STRING" id="630515.SAMN04489812_5355"/>
<name>A0A1H1ZNV0_9ACTN</name>
<dbReference type="InterPro" id="IPR023606">
    <property type="entry name" value="CoA-Trfase_III_dom_1_sf"/>
</dbReference>
<dbReference type="PANTHER" id="PTHR48207:SF4">
    <property type="entry name" value="BLL6097 PROTEIN"/>
    <property type="match status" value="1"/>
</dbReference>
<dbReference type="GO" id="GO:0008410">
    <property type="term" value="F:CoA-transferase activity"/>
    <property type="evidence" value="ECO:0007669"/>
    <property type="project" value="TreeGrafter"/>
</dbReference>
<sequence length="427" mass="46199">MSEPSPDHHAADHDRETAHGGSQQRPGALDGIRVLDLTQVMSGPFCTMILADLGADVIKIENPEHGDQTRKSWGYSVIGEDSRAFLSLNRNKRSVVLDLKDDGDHRTFLELVRTADVVVENFRPGVAERLGVDYPTLRAVNDRIIYGSISGFGRTGPYATHPGYDLIAQAMTGIMSVMGQPGEPPVKSAIPVGDLGAGLFCCIGILGALMSRQRTGTGQYVETSLFEAALALSVWESTEFWSTGKAPEPLGSANRMSAPYQALATADGYLTIGANNEKLWRLLCGVLELPELLDDPRFVDNNHRMDHREELAARLEKRLADRTTDEWVTALLAAGVPAGPIRDYAYVLTEDPHVRARNMVTTYDHPVEGETSVLNSPITLSDTPVREAASAPLLGEHTADVLAELAVHSGASAAPRSAKQAEERIGE</sequence>
<accession>A0A1H1ZNV0</accession>
<dbReference type="Gene3D" id="3.40.50.10540">
    <property type="entry name" value="Crotonobetainyl-coa:carnitine coa-transferase, domain 1"/>
    <property type="match status" value="1"/>
</dbReference>
<dbReference type="OrthoDB" id="3561197at2"/>
<keyword evidence="1 3" id="KW-0808">Transferase</keyword>
<feature type="compositionally biased region" description="Basic and acidic residues" evidence="2">
    <location>
        <begin position="1"/>
        <end position="18"/>
    </location>
</feature>
<protein>
    <submittedName>
        <fullName evidence="3">Formyl-CoA transferase</fullName>
    </submittedName>
</protein>
<gene>
    <name evidence="3" type="ORF">SAMN04489812_5355</name>
</gene>